<evidence type="ECO:0000256" key="9">
    <source>
        <dbReference type="RuleBase" id="RU003357"/>
    </source>
</evidence>
<proteinExistence type="inferred from homology"/>
<accession>A0A840B145</accession>
<dbReference type="GO" id="GO:0015344">
    <property type="term" value="F:siderophore uptake transmembrane transporter activity"/>
    <property type="evidence" value="ECO:0007669"/>
    <property type="project" value="TreeGrafter"/>
</dbReference>
<keyword evidence="7 8" id="KW-0998">Cell outer membrane</keyword>
<reference evidence="13 14" key="1">
    <citation type="submission" date="2020-08" db="EMBL/GenBank/DDBJ databases">
        <title>Genomic Encyclopedia of Type Strains, Phase IV (KMG-IV): sequencing the most valuable type-strain genomes for metagenomic binning, comparative biology and taxonomic classification.</title>
        <authorList>
            <person name="Goeker M."/>
        </authorList>
    </citation>
    <scope>NUCLEOTIDE SEQUENCE [LARGE SCALE GENOMIC DNA]</scope>
    <source>
        <strain evidence="13 14">DSM 29050</strain>
    </source>
</reference>
<evidence type="ECO:0000256" key="7">
    <source>
        <dbReference type="ARBA" id="ARBA00023237"/>
    </source>
</evidence>
<comment type="subcellular location">
    <subcellularLocation>
        <location evidence="1 8">Cell outer membrane</location>
        <topology evidence="1 8">Multi-pass membrane protein</topology>
    </subcellularLocation>
</comment>
<evidence type="ECO:0000256" key="5">
    <source>
        <dbReference type="ARBA" id="ARBA00023077"/>
    </source>
</evidence>
<feature type="chain" id="PRO_5032916584" evidence="10">
    <location>
        <begin position="26"/>
        <end position="879"/>
    </location>
</feature>
<evidence type="ECO:0000313" key="13">
    <source>
        <dbReference type="EMBL" id="MBB3942982.1"/>
    </source>
</evidence>
<dbReference type="PANTHER" id="PTHR30069">
    <property type="entry name" value="TONB-DEPENDENT OUTER MEMBRANE RECEPTOR"/>
    <property type="match status" value="1"/>
</dbReference>
<gene>
    <name evidence="13" type="ORF">GGR91_001204</name>
</gene>
<feature type="signal peptide" evidence="10">
    <location>
        <begin position="1"/>
        <end position="25"/>
    </location>
</feature>
<feature type="domain" description="TonB-dependent receptor-like beta-barrel" evidence="11">
    <location>
        <begin position="295"/>
        <end position="829"/>
    </location>
</feature>
<dbReference type="GO" id="GO:0009279">
    <property type="term" value="C:cell outer membrane"/>
    <property type="evidence" value="ECO:0007669"/>
    <property type="project" value="UniProtKB-SubCell"/>
</dbReference>
<dbReference type="AlphaFoldDB" id="A0A840B145"/>
<feature type="domain" description="TonB-dependent receptor plug" evidence="12">
    <location>
        <begin position="55"/>
        <end position="162"/>
    </location>
</feature>
<evidence type="ECO:0000256" key="4">
    <source>
        <dbReference type="ARBA" id="ARBA00022692"/>
    </source>
</evidence>
<dbReference type="InterPro" id="IPR037066">
    <property type="entry name" value="Plug_dom_sf"/>
</dbReference>
<dbReference type="PROSITE" id="PS52016">
    <property type="entry name" value="TONB_DEPENDENT_REC_3"/>
    <property type="match status" value="1"/>
</dbReference>
<dbReference type="InterPro" id="IPR012910">
    <property type="entry name" value="Plug_dom"/>
</dbReference>
<keyword evidence="13" id="KW-0675">Receptor</keyword>
<keyword evidence="3 8" id="KW-1134">Transmembrane beta strand</keyword>
<keyword evidence="6 8" id="KW-0472">Membrane</keyword>
<organism evidence="13 14">
    <name type="scientific">Sphingorhabdus rigui</name>
    <dbReference type="NCBI Taxonomy" id="1282858"/>
    <lineage>
        <taxon>Bacteria</taxon>
        <taxon>Pseudomonadati</taxon>
        <taxon>Pseudomonadota</taxon>
        <taxon>Alphaproteobacteria</taxon>
        <taxon>Sphingomonadales</taxon>
        <taxon>Sphingomonadaceae</taxon>
        <taxon>Sphingorhabdus</taxon>
    </lineage>
</organism>
<dbReference type="Pfam" id="PF07715">
    <property type="entry name" value="Plug"/>
    <property type="match status" value="1"/>
</dbReference>
<evidence type="ECO:0000256" key="10">
    <source>
        <dbReference type="SAM" id="SignalP"/>
    </source>
</evidence>
<dbReference type="PANTHER" id="PTHR30069:SF40">
    <property type="entry name" value="TONB-DEPENDENT RECEPTOR NMB0964-RELATED"/>
    <property type="match status" value="1"/>
</dbReference>
<dbReference type="GO" id="GO:0044718">
    <property type="term" value="P:siderophore transmembrane transport"/>
    <property type="evidence" value="ECO:0007669"/>
    <property type="project" value="TreeGrafter"/>
</dbReference>
<name>A0A840B145_9SPHN</name>
<evidence type="ECO:0000259" key="12">
    <source>
        <dbReference type="Pfam" id="PF07715"/>
    </source>
</evidence>
<keyword evidence="5 9" id="KW-0798">TonB box</keyword>
<comment type="caution">
    <text evidence="13">The sequence shown here is derived from an EMBL/GenBank/DDBJ whole genome shotgun (WGS) entry which is preliminary data.</text>
</comment>
<dbReference type="Pfam" id="PF00593">
    <property type="entry name" value="TonB_dep_Rec_b-barrel"/>
    <property type="match status" value="1"/>
</dbReference>
<dbReference type="EMBL" id="JACIEA010000001">
    <property type="protein sequence ID" value="MBB3942982.1"/>
    <property type="molecule type" value="Genomic_DNA"/>
</dbReference>
<dbReference type="Gene3D" id="2.40.170.20">
    <property type="entry name" value="TonB-dependent receptor, beta-barrel domain"/>
    <property type="match status" value="1"/>
</dbReference>
<evidence type="ECO:0000259" key="11">
    <source>
        <dbReference type="Pfam" id="PF00593"/>
    </source>
</evidence>
<comment type="similarity">
    <text evidence="8 9">Belongs to the TonB-dependent receptor family.</text>
</comment>
<dbReference type="InterPro" id="IPR036942">
    <property type="entry name" value="Beta-barrel_TonB_sf"/>
</dbReference>
<evidence type="ECO:0000256" key="6">
    <source>
        <dbReference type="ARBA" id="ARBA00023136"/>
    </source>
</evidence>
<dbReference type="RefSeq" id="WP_183941024.1">
    <property type="nucleotide sequence ID" value="NZ_BAABBG010000023.1"/>
</dbReference>
<evidence type="ECO:0000313" key="14">
    <source>
        <dbReference type="Proteomes" id="UP000581447"/>
    </source>
</evidence>
<evidence type="ECO:0000256" key="3">
    <source>
        <dbReference type="ARBA" id="ARBA00022452"/>
    </source>
</evidence>
<keyword evidence="14" id="KW-1185">Reference proteome</keyword>
<dbReference type="InterPro" id="IPR000531">
    <property type="entry name" value="Beta-barrel_TonB"/>
</dbReference>
<sequence length="879" mass="94308">MKIRYQLAASAVALTICSFSSAAFAQSTGSVDFEEEVIVVSGSRSQDVAGIQAPDSTKAKAVLTQELIERQNPGQTILDTINVIPGVSFQNNDAYGSGGGTLNIRGFDSSRISLTFDGVPLNDSGNYAIYSNQQLDPELIEQVNVNLGTTDVDSPTASAVGGTVNYRTMTPTEDFGVKVSRSLGDFNFDRLFGMVNTGNLTSFGTRAFFSASKATNNNPFNNYGVIDKQQYNAKIYQPIGSDGDFIAISGSYNENRNNFFGSLPLRNDAGRVVGAASTNRFPANNNEREYLINFPCTTTVTPVNGTAQSATTCGTEFDRRYNPSNTGNIRGSSKFTFGEKLTLTVDPSYQYVKANGGGTVTAREARRDIDPTGGTANCTTVVSGAGVNCQAGYLSGSPFFGKDLNGDGDILDQVTMMAPSQTQTHRYGVISSLRYEINDAHSVRLAYTFDRARHRQTGEVGLLDVNGEPFDVFPVNGPQIAANGVTLQKRNRLSYAILQQVSGEYRGEFMDNNLVVTAGVRAPFFKRDLTNYCFTSSAGGFVECFGDASQNAVNATLNPTQAGPQNRVFKYDKILPNVGFNYKFTPEFSMFASFAQGLSVPGTDSLYNAFFFPITTARARPAPETTDSVDLGARYRSGNIQAQLSGWLTKFQNRLASAYDPELDQNVYRNLGNVDKYGVDGSISYQPIPQLALYVFGSYMKSEIKNNVAIGENTDGTPVFAATAGQREGGSPKYSFGGTVRGEVGPVELGITAKRTGPRNIFDTGSATYTGTFIPTGAVPTGTLGTVSRTEIFGAAAPAYWMVNLDASVNLGFLGVSDKTRFQLNVYNLFDQFYVGGFGGGLAQSATYNRATGVGTYGSPGFVQIGAPRTVSGTLTFVF</sequence>
<dbReference type="Gene3D" id="2.170.130.10">
    <property type="entry name" value="TonB-dependent receptor, plug domain"/>
    <property type="match status" value="1"/>
</dbReference>
<protein>
    <submittedName>
        <fullName evidence="13">Iron complex outermembrane receptor protein</fullName>
    </submittedName>
</protein>
<keyword evidence="4 8" id="KW-0812">Transmembrane</keyword>
<keyword evidence="10" id="KW-0732">Signal</keyword>
<evidence type="ECO:0000256" key="8">
    <source>
        <dbReference type="PROSITE-ProRule" id="PRU01360"/>
    </source>
</evidence>
<dbReference type="InterPro" id="IPR039426">
    <property type="entry name" value="TonB-dep_rcpt-like"/>
</dbReference>
<keyword evidence="2 8" id="KW-0813">Transport</keyword>
<evidence type="ECO:0000256" key="1">
    <source>
        <dbReference type="ARBA" id="ARBA00004571"/>
    </source>
</evidence>
<dbReference type="SUPFAM" id="SSF56935">
    <property type="entry name" value="Porins"/>
    <property type="match status" value="1"/>
</dbReference>
<dbReference type="Proteomes" id="UP000581447">
    <property type="component" value="Unassembled WGS sequence"/>
</dbReference>
<evidence type="ECO:0000256" key="2">
    <source>
        <dbReference type="ARBA" id="ARBA00022448"/>
    </source>
</evidence>